<dbReference type="InterPro" id="IPR011990">
    <property type="entry name" value="TPR-like_helical_dom_sf"/>
</dbReference>
<dbReference type="EMBL" id="CABPSR010000071">
    <property type="protein sequence ID" value="VVE86026.1"/>
    <property type="molecule type" value="Genomic_DNA"/>
</dbReference>
<accession>A0A5E5BL71</accession>
<gene>
    <name evidence="1" type="ORF">PSP31121_05665</name>
</gene>
<dbReference type="Gene3D" id="1.25.40.10">
    <property type="entry name" value="Tetratricopeptide repeat domain"/>
    <property type="match status" value="1"/>
</dbReference>
<sequence>MVDDRLVVFRSFGRVLPLVSERRRTAIKAALEELNFNNPQTVVAAHRALTQMGPLDQFCDWLCAGRNKAPSLEALATLRLYQLSEVPKHNPDSVNPESFLSNRQVACRTLAAGVTASARTALLQSNDTNTVANAFTEFLAEADWRCLAGEVHLNDGNEAPCRASWEKAARAFTAAADKLAETQRWAQEVDMRQAAAAAFTAAFTAAKQAGAAFVGGLLAEAADAQGLAEVAYAKTLPGGWSRPDRELSKICAKAALAAQQAAEAVSGRDTNKYLDLAVDAYTRVGQYTDVAKIHRQRANEHLSQFGYQKAALAFNSAAIAELKGRRPIEAAIDFRAGAGVFIMLKRFSEAAGMYAEAASAHSDARQYREAASAAEDAAAAYESDYKPYMIALSLETAAQALARVPDPLGAAALWERVAATYYYINGTRNSEARACKEAGSAYKKGGRLKLAIDAYLKAEKLYKELGDVEQVTEAQEAADVCRALMLDMAAFEKMAPNNDQLIVDINAKITAHQVALQSEDGLKVGGRTLRFDNLCCFLEGDKFVSGTRDEFVLLFCGNVGAFVTAKGAEQLIRRGSHHIERRDLEIGDMCRGEKLWELLSQVT</sequence>
<organism evidence="1 2">
    <name type="scientific">Pandoraea sputorum</name>
    <dbReference type="NCBI Taxonomy" id="93222"/>
    <lineage>
        <taxon>Bacteria</taxon>
        <taxon>Pseudomonadati</taxon>
        <taxon>Pseudomonadota</taxon>
        <taxon>Betaproteobacteria</taxon>
        <taxon>Burkholderiales</taxon>
        <taxon>Burkholderiaceae</taxon>
        <taxon>Pandoraea</taxon>
    </lineage>
</organism>
<dbReference type="SUPFAM" id="SSF48452">
    <property type="entry name" value="TPR-like"/>
    <property type="match status" value="1"/>
</dbReference>
<evidence type="ECO:0000313" key="1">
    <source>
        <dbReference type="EMBL" id="VVE86026.1"/>
    </source>
</evidence>
<name>A0A5E5BL71_9BURK</name>
<protein>
    <submittedName>
        <fullName evidence="1">Uncharacterized protein</fullName>
    </submittedName>
</protein>
<proteinExistence type="predicted"/>
<reference evidence="1 2" key="1">
    <citation type="submission" date="2019-08" db="EMBL/GenBank/DDBJ databases">
        <authorList>
            <person name="Peeters C."/>
        </authorList>
    </citation>
    <scope>NUCLEOTIDE SEQUENCE [LARGE SCALE GENOMIC DNA]</scope>
    <source>
        <strain evidence="1 2">LMG 31121</strain>
    </source>
</reference>
<dbReference type="AlphaFoldDB" id="A0A5E5BL71"/>
<dbReference type="Proteomes" id="UP000335538">
    <property type="component" value="Unassembled WGS sequence"/>
</dbReference>
<evidence type="ECO:0000313" key="2">
    <source>
        <dbReference type="Proteomes" id="UP000335538"/>
    </source>
</evidence>